<evidence type="ECO:0000313" key="1">
    <source>
        <dbReference type="Proteomes" id="UP000095286"/>
    </source>
</evidence>
<protein>
    <submittedName>
        <fullName evidence="2">PID domain-containing protein</fullName>
    </submittedName>
</protein>
<sequence>MPQYSQGRLFFQNVASNRDIPVSSAIGIEVLNGAIDKLVQNVFPDRWILVDVSIAPSTIIINEVNGSEIARCRVRYLSFLGIGQDIKRCAFIMETSSESYMCYVFEVEPSAAAMAKTIEAACKLRYQKVLDYHTTKQFSTTGSNYGGYSQVNEPIGRNDREKAKNAYF</sequence>
<dbReference type="Proteomes" id="UP000095286">
    <property type="component" value="Unplaced"/>
</dbReference>
<name>A0AC35TTT3_9BILA</name>
<dbReference type="WBParaSite" id="RSKR_0000402800.1">
    <property type="protein sequence ID" value="RSKR_0000402800.1"/>
    <property type="gene ID" value="RSKR_0000402800"/>
</dbReference>
<evidence type="ECO:0000313" key="2">
    <source>
        <dbReference type="WBParaSite" id="RSKR_0000402800.1"/>
    </source>
</evidence>
<accession>A0AC35TTT3</accession>
<organism evidence="1 2">
    <name type="scientific">Rhabditophanes sp. KR3021</name>
    <dbReference type="NCBI Taxonomy" id="114890"/>
    <lineage>
        <taxon>Eukaryota</taxon>
        <taxon>Metazoa</taxon>
        <taxon>Ecdysozoa</taxon>
        <taxon>Nematoda</taxon>
        <taxon>Chromadorea</taxon>
        <taxon>Rhabditida</taxon>
        <taxon>Tylenchina</taxon>
        <taxon>Panagrolaimomorpha</taxon>
        <taxon>Strongyloidoidea</taxon>
        <taxon>Alloionematidae</taxon>
        <taxon>Rhabditophanes</taxon>
    </lineage>
</organism>
<proteinExistence type="predicted"/>
<reference evidence="2" key="1">
    <citation type="submission" date="2016-11" db="UniProtKB">
        <authorList>
            <consortium name="WormBaseParasite"/>
        </authorList>
    </citation>
    <scope>IDENTIFICATION</scope>
    <source>
        <strain evidence="2">KR3021</strain>
    </source>
</reference>